<protein>
    <recommendedName>
        <fullName evidence="3">Ankyrin repeat protein</fullName>
    </recommendedName>
</protein>
<gene>
    <name evidence="1" type="ORF">PG996_014084</name>
</gene>
<evidence type="ECO:0008006" key="3">
    <source>
        <dbReference type="Google" id="ProtNLM"/>
    </source>
</evidence>
<dbReference type="Proteomes" id="UP001446871">
    <property type="component" value="Unassembled WGS sequence"/>
</dbReference>
<sequence length="416" mass="46188">MVLKVVFLIKETAYDRKIEDSDGVPGTSYRDGTRSQFIPGLLVLLKALVACRVPTMTHDVSGRSPLYTILDYGYNDGAQAMVEILTSGGNEVESILDYKASHLRGISQLHSAGLLWRLASISVLAEACEVNSFFEAVLDDDEEKALRLLLKNPAYMREVTAIGQTALHLAVGKPRFLRMLVQHAERDLLSWEDEQHISPLLLSMLICRQKNCPRLPGIPSSIPKCSCAESVQILLRAGCSSLTLNHVFGLESFSFHVREAYAFDLLRRRDNLKTIALRYFTATQSEVYDLHSSSVLDANLAGVVASLSAMRVPFDPTLALPRGGAIHRGRPDIGGFFGASVYHYLTNPEDAELLFSLGFRDVSACTSSLLPPLFHNICSLPYVLWLYQHGADILLPLDEQLRINIYLSNKYLFQGV</sequence>
<comment type="caution">
    <text evidence="1">The sequence shown here is derived from an EMBL/GenBank/DDBJ whole genome shotgun (WGS) entry which is preliminary data.</text>
</comment>
<name>A0ABR1THB4_9PEZI</name>
<proteinExistence type="predicted"/>
<dbReference type="SUPFAM" id="SSF48403">
    <property type="entry name" value="Ankyrin repeat"/>
    <property type="match status" value="1"/>
</dbReference>
<dbReference type="Gene3D" id="1.25.40.20">
    <property type="entry name" value="Ankyrin repeat-containing domain"/>
    <property type="match status" value="1"/>
</dbReference>
<organism evidence="1 2">
    <name type="scientific">Apiospora saccharicola</name>
    <dbReference type="NCBI Taxonomy" id="335842"/>
    <lineage>
        <taxon>Eukaryota</taxon>
        <taxon>Fungi</taxon>
        <taxon>Dikarya</taxon>
        <taxon>Ascomycota</taxon>
        <taxon>Pezizomycotina</taxon>
        <taxon>Sordariomycetes</taxon>
        <taxon>Xylariomycetidae</taxon>
        <taxon>Amphisphaeriales</taxon>
        <taxon>Apiosporaceae</taxon>
        <taxon>Apiospora</taxon>
    </lineage>
</organism>
<evidence type="ECO:0000313" key="1">
    <source>
        <dbReference type="EMBL" id="KAK8046020.1"/>
    </source>
</evidence>
<keyword evidence="2" id="KW-1185">Reference proteome</keyword>
<dbReference type="InterPro" id="IPR036770">
    <property type="entry name" value="Ankyrin_rpt-contain_sf"/>
</dbReference>
<evidence type="ECO:0000313" key="2">
    <source>
        <dbReference type="Proteomes" id="UP001446871"/>
    </source>
</evidence>
<dbReference type="EMBL" id="JAQQWM010000009">
    <property type="protein sequence ID" value="KAK8046020.1"/>
    <property type="molecule type" value="Genomic_DNA"/>
</dbReference>
<reference evidence="1 2" key="1">
    <citation type="submission" date="2023-01" db="EMBL/GenBank/DDBJ databases">
        <title>Analysis of 21 Apiospora genomes using comparative genomics revels a genus with tremendous synthesis potential of carbohydrate active enzymes and secondary metabolites.</title>
        <authorList>
            <person name="Sorensen T."/>
        </authorList>
    </citation>
    <scope>NUCLEOTIDE SEQUENCE [LARGE SCALE GENOMIC DNA]</scope>
    <source>
        <strain evidence="1 2">CBS 83171</strain>
    </source>
</reference>
<accession>A0ABR1THB4</accession>